<feature type="region of interest" description="Disordered" evidence="2">
    <location>
        <begin position="1"/>
        <end position="33"/>
    </location>
</feature>
<comment type="subcellular location">
    <subcellularLocation>
        <location evidence="1">Cell envelope</location>
    </subcellularLocation>
</comment>
<dbReference type="Pfam" id="PF09479">
    <property type="entry name" value="Flg_new"/>
    <property type="match status" value="1"/>
</dbReference>
<evidence type="ECO:0000313" key="4">
    <source>
        <dbReference type="Proteomes" id="UP000664299"/>
    </source>
</evidence>
<protein>
    <submittedName>
        <fullName evidence="3">InlB B-repeat-containing protein</fullName>
    </submittedName>
</protein>
<gene>
    <name evidence="3" type="ORF">J1F30_08930</name>
</gene>
<dbReference type="NCBIfam" id="TIGR02543">
    <property type="entry name" value="List_Bact_rpt"/>
    <property type="match status" value="1"/>
</dbReference>
<dbReference type="EMBL" id="JAFMNU010000080">
    <property type="protein sequence ID" value="MBO0624466.1"/>
    <property type="molecule type" value="Genomic_DNA"/>
</dbReference>
<keyword evidence="4" id="KW-1185">Reference proteome</keyword>
<dbReference type="Gene3D" id="2.60.40.4270">
    <property type="entry name" value="Listeria-Bacteroides repeat domain"/>
    <property type="match status" value="1"/>
</dbReference>
<comment type="caution">
    <text evidence="3">The sequence shown here is derived from an EMBL/GenBank/DDBJ whole genome shotgun (WGS) entry which is preliminary data.</text>
</comment>
<sequence length="461" mass="49524">MVFDPANGGKAERVSVQDGSLASPPADNPKRDGYRFDGWSEHDRIMDFSSPITRDITLKARWTPVSDWALSPDHGPASGGTSITITPPNASSLLFSTVEAHDDKLIGVTGDGRLFTWTSNDTMPAHVPSPRNTSGEVRFTSGVVGGNGYAALSWDHRIYTWSESRDTPALLDADSTTYTSIVAAKDRLMAADQKGQVHIWASKGEPTGKVISLPKLASAVKTAGNADRLLALDNKGQVWTWKPDAIDVNQIQPIKLTCRIVQISAMDHGFVLLDSTGQISYLENEQAQPESLVAPGHSAITDINSDGTQAALVDSKGHVWAWKPGQAPMRADDGSRAYAQAASINGRITAISRQGDLYGWSLDKQGQPGKPAGITTTQAPSLESASMDGQALTLSKQNDSWQTEIPARKPGPVSILITGRQDGQPFTRSLNYTVDQTMTRHARQATAYTDRFDTDGGSPVS</sequence>
<dbReference type="Proteomes" id="UP000664299">
    <property type="component" value="Unassembled WGS sequence"/>
</dbReference>
<proteinExistence type="predicted"/>
<organism evidence="3 4">
    <name type="scientific">Bifidobacterium asteroides</name>
    <dbReference type="NCBI Taxonomy" id="1684"/>
    <lineage>
        <taxon>Bacteria</taxon>
        <taxon>Bacillati</taxon>
        <taxon>Actinomycetota</taxon>
        <taxon>Actinomycetes</taxon>
        <taxon>Bifidobacteriales</taxon>
        <taxon>Bifidobacteriaceae</taxon>
        <taxon>Bifidobacterium</taxon>
    </lineage>
</organism>
<feature type="compositionally biased region" description="Polar residues" evidence="2">
    <location>
        <begin position="374"/>
        <end position="384"/>
    </location>
</feature>
<dbReference type="InterPro" id="IPR009091">
    <property type="entry name" value="RCC1/BLIP-II"/>
</dbReference>
<dbReference type="InterPro" id="IPR013378">
    <property type="entry name" value="InlB-like_B-rpt"/>
</dbReference>
<evidence type="ECO:0000313" key="3">
    <source>
        <dbReference type="EMBL" id="MBO0624466.1"/>
    </source>
</evidence>
<dbReference type="SUPFAM" id="SSF50985">
    <property type="entry name" value="RCC1/BLIP-II"/>
    <property type="match status" value="1"/>
</dbReference>
<dbReference type="Gene3D" id="2.130.10.30">
    <property type="entry name" value="Regulator of chromosome condensation 1/beta-lactamase-inhibitor protein II"/>
    <property type="match status" value="2"/>
</dbReference>
<evidence type="ECO:0000256" key="1">
    <source>
        <dbReference type="ARBA" id="ARBA00004196"/>
    </source>
</evidence>
<feature type="region of interest" description="Disordered" evidence="2">
    <location>
        <begin position="364"/>
        <end position="389"/>
    </location>
</feature>
<reference evidence="3" key="1">
    <citation type="submission" date="2021-03" db="EMBL/GenBank/DDBJ databases">
        <title>Genome sequence of Bifidobacterium asteroides strain wkB204 isolated from a honey bee gut.</title>
        <authorList>
            <person name="Motta E.V.S."/>
            <person name="Kwong W.K."/>
            <person name="Moran N.A."/>
        </authorList>
    </citation>
    <scope>NUCLEOTIDE SEQUENCE</scope>
    <source>
        <strain evidence="3">WkB204</strain>
    </source>
</reference>
<dbReference type="InterPro" id="IPR042229">
    <property type="entry name" value="Listeria/Bacterioides_rpt_sf"/>
</dbReference>
<evidence type="ECO:0000256" key="2">
    <source>
        <dbReference type="SAM" id="MobiDB-lite"/>
    </source>
</evidence>
<accession>A0ABS3IVR9</accession>
<name>A0ABS3IVR9_9BIFI</name>